<evidence type="ECO:0000256" key="5">
    <source>
        <dbReference type="SAM" id="MobiDB-lite"/>
    </source>
</evidence>
<accession>A0A8R1IAZ3</accession>
<organism evidence="7 8">
    <name type="scientific">Caenorhabditis japonica</name>
    <dbReference type="NCBI Taxonomy" id="281687"/>
    <lineage>
        <taxon>Eukaryota</taxon>
        <taxon>Metazoa</taxon>
        <taxon>Ecdysozoa</taxon>
        <taxon>Nematoda</taxon>
        <taxon>Chromadorea</taxon>
        <taxon>Rhabditida</taxon>
        <taxon>Rhabditina</taxon>
        <taxon>Rhabditomorpha</taxon>
        <taxon>Rhabditoidea</taxon>
        <taxon>Rhabditidae</taxon>
        <taxon>Peloderinae</taxon>
        <taxon>Caenorhabditis</taxon>
    </lineage>
</organism>
<dbReference type="SUPFAM" id="SSF52540">
    <property type="entry name" value="P-loop containing nucleoside triphosphate hydrolases"/>
    <property type="match status" value="1"/>
</dbReference>
<dbReference type="InterPro" id="IPR000432">
    <property type="entry name" value="DNA_mismatch_repair_MutS_C"/>
</dbReference>
<protein>
    <submittedName>
        <fullName evidence="7">DNA_MISMATCH_REPAIR_2 domain-containing protein</fullName>
    </submittedName>
</protein>
<dbReference type="Pfam" id="PF05190">
    <property type="entry name" value="MutS_IV"/>
    <property type="match status" value="1"/>
</dbReference>
<evidence type="ECO:0000313" key="8">
    <source>
        <dbReference type="Proteomes" id="UP000005237"/>
    </source>
</evidence>
<dbReference type="InterPro" id="IPR007861">
    <property type="entry name" value="DNA_mismatch_repair_MutS_clamp"/>
</dbReference>
<reference evidence="7" key="2">
    <citation type="submission" date="2022-06" db="UniProtKB">
        <authorList>
            <consortium name="EnsemblMetazoa"/>
        </authorList>
    </citation>
    <scope>IDENTIFICATION</scope>
    <source>
        <strain evidence="7">DF5081</strain>
    </source>
</reference>
<dbReference type="GO" id="GO:0140664">
    <property type="term" value="F:ATP-dependent DNA damage sensor activity"/>
    <property type="evidence" value="ECO:0007669"/>
    <property type="project" value="InterPro"/>
</dbReference>
<feature type="compositionally biased region" description="Low complexity" evidence="5">
    <location>
        <begin position="1093"/>
        <end position="1111"/>
    </location>
</feature>
<keyword evidence="8" id="KW-1185">Reference proteome</keyword>
<feature type="compositionally biased region" description="Basic and acidic residues" evidence="5">
    <location>
        <begin position="949"/>
        <end position="963"/>
    </location>
</feature>
<dbReference type="InterPro" id="IPR007696">
    <property type="entry name" value="DNA_mismatch_repair_MutS_core"/>
</dbReference>
<dbReference type="GO" id="GO:0051026">
    <property type="term" value="P:chiasma assembly"/>
    <property type="evidence" value="ECO:0007669"/>
    <property type="project" value="TreeGrafter"/>
</dbReference>
<keyword evidence="2" id="KW-0547">Nucleotide-binding</keyword>
<evidence type="ECO:0000259" key="6">
    <source>
        <dbReference type="PROSITE" id="PS00486"/>
    </source>
</evidence>
<feature type="region of interest" description="Disordered" evidence="5">
    <location>
        <begin position="1182"/>
        <end position="1229"/>
    </location>
</feature>
<evidence type="ECO:0000313" key="7">
    <source>
        <dbReference type="EnsemblMetazoa" id="CJA19079.1"/>
    </source>
</evidence>
<evidence type="ECO:0000256" key="4">
    <source>
        <dbReference type="ARBA" id="ARBA00023125"/>
    </source>
</evidence>
<proteinExistence type="inferred from homology"/>
<feature type="domain" description="DNA mismatch repair proteins mutS family" evidence="6">
    <location>
        <begin position="712"/>
        <end position="728"/>
    </location>
</feature>
<reference evidence="8" key="1">
    <citation type="submission" date="2010-08" db="EMBL/GenBank/DDBJ databases">
        <authorList>
            <consortium name="Caenorhabditis japonica Sequencing Consortium"/>
            <person name="Wilson R.K."/>
        </authorList>
    </citation>
    <scope>NUCLEOTIDE SEQUENCE [LARGE SCALE GENOMIC DNA]</scope>
    <source>
        <strain evidence="8">DF5081</strain>
    </source>
</reference>
<evidence type="ECO:0000256" key="3">
    <source>
        <dbReference type="ARBA" id="ARBA00022840"/>
    </source>
</evidence>
<evidence type="ECO:0000256" key="1">
    <source>
        <dbReference type="ARBA" id="ARBA00006271"/>
    </source>
</evidence>
<feature type="region of interest" description="Disordered" evidence="5">
    <location>
        <begin position="879"/>
        <end position="922"/>
    </location>
</feature>
<keyword evidence="4" id="KW-0238">DNA-binding</keyword>
<comment type="similarity">
    <text evidence="1">Belongs to the DNA mismatch repair MutS family.</text>
</comment>
<feature type="compositionally biased region" description="Basic and acidic residues" evidence="5">
    <location>
        <begin position="1026"/>
        <end position="1035"/>
    </location>
</feature>
<dbReference type="InterPro" id="IPR036187">
    <property type="entry name" value="DNA_mismatch_repair_MutS_sf"/>
</dbReference>
<dbReference type="Gene3D" id="1.10.1420.10">
    <property type="match status" value="1"/>
</dbReference>
<dbReference type="InterPro" id="IPR045076">
    <property type="entry name" value="MutS"/>
</dbReference>
<sequence length="1335" mass="149109">MATRWRYYNSKRGGNGFRGRGRGRGRGTSLTAIQLPRDDMFNNEHGKDYYRDKPMDPKDYKDEIVLSLSFGQNMLGAAAYHQSSQMVNIMNDISEDHEFKYLEKLIEEMEPTMILTNKSQDLDFIKWLSARYDAGIGFDKTNGSEDTTDRTDESIPTWNASLAYSLGETTVQVEDEENEAFDGSIAKLYKLPNNFFKMPRALERLKKMMETDGVVVSDEDRHTIVTMRFDIEAVHMMRSLGALLHFLDETRLGVEREPLTVSSPIKSIKTITLANLVDIDFNTIRALDILPNETGGKMTGGMGKSLFSLADRCRSTVGKKYLRKWFRNPTTDRNELISRQKCVHFFKQDWNAEVTVKIAQILGKVKPQNNIFLRFQNGSAQLIHWEGFVSTVNALVEMANIIKLTSLAAELYIENSLVKEVSEIAVITGSVINFAESKIQGRVTVMPGVDAELDKTRDTYENMPMVLTAIAKQEAARLEIYEVSQVSCLYVPLVGFILSLPRDFPADKYPDMSLVYATSDELRVRNTTTERLENEFGDILMKMIDNQTAIILSLKTKVMMRKGSINKLLALAARIDALVALGLTAAENGWNCPSLVDEPVIEAAELFHPISALLVKKQAIPNPVCSGRNGIKVSVITGPNACGKSVYMKSIGIMAFLAHIGSFVPARHAKVGIVDRIVTRMFTVDSVLDGISTFAKDVEQVALALRKATCRSLVIIDEFGKGTMTEVGLSLLSSCLNHWMRKGIQGCPHVFLASHFHALPRYMLLETNLATFLTFTVIREAGGKIKYLFQLVPGLVDCSFAMAVAKEQGISTSVIGRACRIYKALKSGSLLKEVRAEVTNDNEEQQISDMDIVLSDQDGFLDAIESFITRDTATALCASDQPEKLNSPERMGPVDKEAEQEKEQRRTSSLSKSSKRQRSNSISTILSSKSVASDQLSLFDALLPRKKPKCDNDKSRIHEEERQTIQSTSSISRSPELFVSDEEEEEEYEHDEVTSNKQVPLLQRLSSEEENTTFTGNSVTTGAVNEIEKGSEQQADHISMIRQDYGYPMETPKQTSRNSIFSAFTGPQAISAQKEKETSSHFKTPISTQRTQNSRSAHVSSKNSNSSANLKNDSRSSHGSRELDPDIMERSSSRRGMRSEDNQFEKDLESCATLPIGTQFSFLNSQNSTIIDPSEIQDFMFPTEESESSSSSDKKTMKSQSMTPIPNKSVFATPVSNRKNQDKQRSFLVQRPLASRQTISPSSMILGELTRGCDTPLQTPLPRGDRIVGDEFTFNTAVLDNGLHTKNTPTSSQYVEFLKSDDEDEAFLRSFFESEKSLKIDTSPDKTVNSKSSRK</sequence>
<dbReference type="SUPFAM" id="SSF48334">
    <property type="entry name" value="DNA repair protein MutS, domain III"/>
    <property type="match status" value="1"/>
</dbReference>
<dbReference type="Pfam" id="PF00488">
    <property type="entry name" value="MutS_V"/>
    <property type="match status" value="1"/>
</dbReference>
<feature type="compositionally biased region" description="Acidic residues" evidence="5">
    <location>
        <begin position="979"/>
        <end position="990"/>
    </location>
</feature>
<feature type="region of interest" description="Disordered" evidence="5">
    <location>
        <begin position="945"/>
        <end position="1144"/>
    </location>
</feature>
<feature type="compositionally biased region" description="Low complexity" evidence="5">
    <location>
        <begin position="964"/>
        <end position="974"/>
    </location>
</feature>
<dbReference type="SMART" id="SM00534">
    <property type="entry name" value="MUTSac"/>
    <property type="match status" value="1"/>
</dbReference>
<feature type="compositionally biased region" description="Polar residues" evidence="5">
    <location>
        <begin position="1052"/>
        <end position="1062"/>
    </location>
</feature>
<dbReference type="PROSITE" id="PS00486">
    <property type="entry name" value="DNA_MISMATCH_REPAIR_2"/>
    <property type="match status" value="1"/>
</dbReference>
<dbReference type="GO" id="GO:0005634">
    <property type="term" value="C:nucleus"/>
    <property type="evidence" value="ECO:0007669"/>
    <property type="project" value="TreeGrafter"/>
</dbReference>
<dbReference type="GO" id="GO:0030983">
    <property type="term" value="F:mismatched DNA binding"/>
    <property type="evidence" value="ECO:0007669"/>
    <property type="project" value="InterPro"/>
</dbReference>
<dbReference type="EnsemblMetazoa" id="CJA19079.1">
    <property type="protein sequence ID" value="CJA19079.1"/>
    <property type="gene ID" value="WBGene00138284"/>
</dbReference>
<dbReference type="InterPro" id="IPR027417">
    <property type="entry name" value="P-loop_NTPase"/>
</dbReference>
<dbReference type="FunFam" id="3.40.50.300:FF:000870">
    <property type="entry name" value="MutS protein homolog 4"/>
    <property type="match status" value="1"/>
</dbReference>
<dbReference type="PANTHER" id="PTHR11361">
    <property type="entry name" value="DNA MISMATCH REPAIR PROTEIN MUTS FAMILY MEMBER"/>
    <property type="match status" value="1"/>
</dbReference>
<feature type="compositionally biased region" description="Polar residues" evidence="5">
    <location>
        <begin position="1012"/>
        <end position="1023"/>
    </location>
</feature>
<dbReference type="PANTHER" id="PTHR11361:SF20">
    <property type="entry name" value="MUTS PROTEIN HOMOLOG 5"/>
    <property type="match status" value="1"/>
</dbReference>
<dbReference type="GO" id="GO:0005524">
    <property type="term" value="F:ATP binding"/>
    <property type="evidence" value="ECO:0007669"/>
    <property type="project" value="UniProtKB-KW"/>
</dbReference>
<keyword evidence="3" id="KW-0067">ATP-binding</keyword>
<evidence type="ECO:0000256" key="2">
    <source>
        <dbReference type="ARBA" id="ARBA00022741"/>
    </source>
</evidence>
<feature type="compositionally biased region" description="Polar residues" evidence="5">
    <location>
        <begin position="1081"/>
        <end position="1092"/>
    </location>
</feature>
<dbReference type="GO" id="GO:0006298">
    <property type="term" value="P:mismatch repair"/>
    <property type="evidence" value="ECO:0007669"/>
    <property type="project" value="InterPro"/>
</dbReference>
<feature type="compositionally biased region" description="Basic and acidic residues" evidence="5">
    <location>
        <begin position="881"/>
        <end position="906"/>
    </location>
</feature>
<feature type="compositionally biased region" description="Basic and acidic residues" evidence="5">
    <location>
        <begin position="1112"/>
        <end position="1144"/>
    </location>
</feature>
<dbReference type="SMART" id="SM00533">
    <property type="entry name" value="MUTSd"/>
    <property type="match status" value="1"/>
</dbReference>
<dbReference type="Pfam" id="PF05192">
    <property type="entry name" value="MutS_III"/>
    <property type="match status" value="1"/>
</dbReference>
<dbReference type="Gene3D" id="3.40.50.300">
    <property type="entry name" value="P-loop containing nucleotide triphosphate hydrolases"/>
    <property type="match status" value="1"/>
</dbReference>
<name>A0A8R1IAZ3_CAEJA</name>
<dbReference type="Proteomes" id="UP000005237">
    <property type="component" value="Unassembled WGS sequence"/>
</dbReference>